<feature type="region of interest" description="Disordered" evidence="1">
    <location>
        <begin position="1"/>
        <end position="31"/>
    </location>
</feature>
<reference evidence="2 3" key="1">
    <citation type="submission" date="2024-04" db="EMBL/GenBank/DDBJ databases">
        <authorList>
            <consortium name="Genoscope - CEA"/>
            <person name="William W."/>
        </authorList>
    </citation>
    <scope>NUCLEOTIDE SEQUENCE [LARGE SCALE GENOMIC DNA]</scope>
</reference>
<comment type="caution">
    <text evidence="2">The sequence shown here is derived from an EMBL/GenBank/DDBJ whole genome shotgun (WGS) entry which is preliminary data.</text>
</comment>
<name>A0AAV2I7K0_LYMST</name>
<dbReference type="AlphaFoldDB" id="A0AAV2I7K0"/>
<evidence type="ECO:0000313" key="3">
    <source>
        <dbReference type="Proteomes" id="UP001497497"/>
    </source>
</evidence>
<accession>A0AAV2I7K0</accession>
<evidence type="ECO:0000256" key="1">
    <source>
        <dbReference type="SAM" id="MobiDB-lite"/>
    </source>
</evidence>
<evidence type="ECO:0000313" key="2">
    <source>
        <dbReference type="EMBL" id="CAL1542812.1"/>
    </source>
</evidence>
<gene>
    <name evidence="2" type="ORF">GSLYS_00016346001</name>
</gene>
<sequence>MATKVSRFSEFQKSPHDLRKRSLTPTDAKKKQPNLHKLLKKMCFLFHKISYKLEGDCPIDVGDQALAVFILTSKDVNKPMPIPKAELQNLVKLVDDLLPLEGVNDLDESKELKKINSELQNCPGESNSLSGSSMSWAENVLHLLGLEYQHLENYRYILDCPAGDLYGLQRQICQIWECRYHEIVSHTHNDINSLKSDLSILGYSTSVVKKIASSIPDPFIKCQNSLYWSIRYLAYKMFNNPMLAYVPRYPFKEEILNKLFEQDLEDCDCNSEEVWPVKMINVSDDVGDTKVERYLESQGSGLYFHGTSHYDAMLILRRGVDLSVGSSGQDFSSGDGFYLSDSLKNARRWAGAGRGKKYQAVIVYKLNLADHDGLDLNGGSDEWQNIVALCRGQYENNLQKMELVKNVSYIRGPACINAISAIQNNTTFESEQNIQLCIRDKAFANSECNVKNICCVVFY</sequence>
<proteinExistence type="predicted"/>
<dbReference type="SUPFAM" id="SSF56399">
    <property type="entry name" value="ADP-ribosylation"/>
    <property type="match status" value="1"/>
</dbReference>
<keyword evidence="3" id="KW-1185">Reference proteome</keyword>
<evidence type="ECO:0008006" key="4">
    <source>
        <dbReference type="Google" id="ProtNLM"/>
    </source>
</evidence>
<dbReference type="Gene3D" id="3.90.175.10">
    <property type="entry name" value="Diphtheria Toxin, domain 1"/>
    <property type="match status" value="1"/>
</dbReference>
<protein>
    <recommendedName>
        <fullName evidence="4">PARP catalytic domain-containing protein</fullName>
    </recommendedName>
</protein>
<dbReference type="EMBL" id="CAXITT010000507">
    <property type="protein sequence ID" value="CAL1542812.1"/>
    <property type="molecule type" value="Genomic_DNA"/>
</dbReference>
<organism evidence="2 3">
    <name type="scientific">Lymnaea stagnalis</name>
    <name type="common">Great pond snail</name>
    <name type="synonym">Helix stagnalis</name>
    <dbReference type="NCBI Taxonomy" id="6523"/>
    <lineage>
        <taxon>Eukaryota</taxon>
        <taxon>Metazoa</taxon>
        <taxon>Spiralia</taxon>
        <taxon>Lophotrochozoa</taxon>
        <taxon>Mollusca</taxon>
        <taxon>Gastropoda</taxon>
        <taxon>Heterobranchia</taxon>
        <taxon>Euthyneura</taxon>
        <taxon>Panpulmonata</taxon>
        <taxon>Hygrophila</taxon>
        <taxon>Lymnaeoidea</taxon>
        <taxon>Lymnaeidae</taxon>
        <taxon>Lymnaea</taxon>
    </lineage>
</organism>
<dbReference type="Proteomes" id="UP001497497">
    <property type="component" value="Unassembled WGS sequence"/>
</dbReference>